<reference evidence="2" key="1">
    <citation type="submission" date="2023-05" db="EMBL/GenBank/DDBJ databases">
        <authorList>
            <person name="Stuckert A."/>
        </authorList>
    </citation>
    <scope>NUCLEOTIDE SEQUENCE</scope>
</reference>
<keyword evidence="1" id="KW-1133">Transmembrane helix</keyword>
<dbReference type="Proteomes" id="UP001162483">
    <property type="component" value="Unassembled WGS sequence"/>
</dbReference>
<protein>
    <recommendedName>
        <fullName evidence="4">ATP synthase F0 subunit 8</fullName>
    </recommendedName>
</protein>
<evidence type="ECO:0000313" key="2">
    <source>
        <dbReference type="EMBL" id="CAI9604947.1"/>
    </source>
</evidence>
<keyword evidence="1" id="KW-0472">Membrane</keyword>
<evidence type="ECO:0000313" key="3">
    <source>
        <dbReference type="Proteomes" id="UP001162483"/>
    </source>
</evidence>
<feature type="transmembrane region" description="Helical" evidence="1">
    <location>
        <begin position="6"/>
        <end position="23"/>
    </location>
</feature>
<keyword evidence="3" id="KW-1185">Reference proteome</keyword>
<sequence>MRNPLTSVWTVLICPVLITYIFSQEKKKYTKLSMRRVFPHNMSYQEIRGGH</sequence>
<keyword evidence="1" id="KW-0812">Transmembrane</keyword>
<dbReference type="EMBL" id="CATNWA010018049">
    <property type="protein sequence ID" value="CAI9604947.1"/>
    <property type="molecule type" value="Genomic_DNA"/>
</dbReference>
<comment type="caution">
    <text evidence="2">The sequence shown here is derived from an EMBL/GenBank/DDBJ whole genome shotgun (WGS) entry which is preliminary data.</text>
</comment>
<evidence type="ECO:0000256" key="1">
    <source>
        <dbReference type="SAM" id="Phobius"/>
    </source>
</evidence>
<proteinExistence type="predicted"/>
<name>A0ABN9G6I9_9NEOB</name>
<evidence type="ECO:0008006" key="4">
    <source>
        <dbReference type="Google" id="ProtNLM"/>
    </source>
</evidence>
<gene>
    <name evidence="2" type="ORF">SPARVUS_LOCUS13528859</name>
</gene>
<organism evidence="2 3">
    <name type="scientific">Staurois parvus</name>
    <dbReference type="NCBI Taxonomy" id="386267"/>
    <lineage>
        <taxon>Eukaryota</taxon>
        <taxon>Metazoa</taxon>
        <taxon>Chordata</taxon>
        <taxon>Craniata</taxon>
        <taxon>Vertebrata</taxon>
        <taxon>Euteleostomi</taxon>
        <taxon>Amphibia</taxon>
        <taxon>Batrachia</taxon>
        <taxon>Anura</taxon>
        <taxon>Neobatrachia</taxon>
        <taxon>Ranoidea</taxon>
        <taxon>Ranidae</taxon>
        <taxon>Staurois</taxon>
    </lineage>
</organism>
<accession>A0ABN9G6I9</accession>